<reference evidence="5" key="1">
    <citation type="submission" date="2013-10" db="EMBL/GenBank/DDBJ databases">
        <authorList>
            <person name="Schartl M."/>
            <person name="Warren W."/>
        </authorList>
    </citation>
    <scope>NUCLEOTIDE SEQUENCE [LARGE SCALE GENOMIC DNA]</scope>
    <source>
        <strain evidence="5">female</strain>
    </source>
</reference>
<dbReference type="InterPro" id="IPR039090">
    <property type="entry name" value="CD7"/>
</dbReference>
<protein>
    <recommendedName>
        <fullName evidence="6">Immunoglobulin V-set domain-containing protein</fullName>
    </recommendedName>
</protein>
<dbReference type="AlphaFoldDB" id="A0A096LYY3"/>
<dbReference type="PANTHER" id="PTHR15343:SF0">
    <property type="entry name" value="T-CELL ANTIGEN CD7"/>
    <property type="match status" value="1"/>
</dbReference>
<name>A0A096LYY3_POEFO</name>
<proteinExistence type="predicted"/>
<evidence type="ECO:0008006" key="6">
    <source>
        <dbReference type="Google" id="ProtNLM"/>
    </source>
</evidence>
<feature type="signal peptide" evidence="3">
    <location>
        <begin position="1"/>
        <end position="19"/>
    </location>
</feature>
<evidence type="ECO:0000313" key="5">
    <source>
        <dbReference type="Proteomes" id="UP000028760"/>
    </source>
</evidence>
<dbReference type="Ensembl" id="ENSPFOT00000029094.1">
    <property type="protein sequence ID" value="ENSPFOP00000024374.1"/>
    <property type="gene ID" value="ENSPFOG00000022384.1"/>
</dbReference>
<dbReference type="Gene3D" id="2.60.40.10">
    <property type="entry name" value="Immunoglobulins"/>
    <property type="match status" value="1"/>
</dbReference>
<dbReference type="Proteomes" id="UP000028760">
    <property type="component" value="Unassembled WGS sequence"/>
</dbReference>
<sequence>MKTRLQFLLLFIQLFEACAEVIFQRLTEDRSLVLSCTPQQERGHLVGLHLYHRGPQSQTTLLSVAEGSTVRRDPERGARLQLSGGLNSPRINVSISHLQLSDTGLYMWELSYRQKNSSDQVVLGAQRYFLLVEGSGRSCGCSRGYIPLLLTISAAAGLLLLTVSLLAMEKCVRLRHHRPPQPHSPIYEEMSRKQQSAGSPRITHEASPQPEEVRFPVYANPNIRQPQDNYYACPRQLAVRV</sequence>
<dbReference type="PANTHER" id="PTHR15343">
    <property type="entry name" value="CD7"/>
    <property type="match status" value="1"/>
</dbReference>
<dbReference type="GO" id="GO:0016020">
    <property type="term" value="C:membrane"/>
    <property type="evidence" value="ECO:0007669"/>
    <property type="project" value="InterPro"/>
</dbReference>
<reference evidence="4" key="3">
    <citation type="submission" date="2025-09" db="UniProtKB">
        <authorList>
            <consortium name="Ensembl"/>
        </authorList>
    </citation>
    <scope>IDENTIFICATION</scope>
</reference>
<dbReference type="OMA" id="QDNYYAC"/>
<dbReference type="GO" id="GO:0038023">
    <property type="term" value="F:signaling receptor activity"/>
    <property type="evidence" value="ECO:0007669"/>
    <property type="project" value="InterPro"/>
</dbReference>
<dbReference type="InterPro" id="IPR036179">
    <property type="entry name" value="Ig-like_dom_sf"/>
</dbReference>
<dbReference type="EMBL" id="AYCK01006949">
    <property type="status" value="NOT_ANNOTATED_CDS"/>
    <property type="molecule type" value="Genomic_DNA"/>
</dbReference>
<evidence type="ECO:0000313" key="4">
    <source>
        <dbReference type="Ensembl" id="ENSPFOP00000024374.1"/>
    </source>
</evidence>
<dbReference type="GO" id="GO:0002250">
    <property type="term" value="P:adaptive immune response"/>
    <property type="evidence" value="ECO:0007669"/>
    <property type="project" value="InterPro"/>
</dbReference>
<keyword evidence="5" id="KW-1185">Reference proteome</keyword>
<keyword evidence="2" id="KW-0812">Transmembrane</keyword>
<organism evidence="4 5">
    <name type="scientific">Poecilia formosa</name>
    <name type="common">Amazon molly</name>
    <name type="synonym">Limia formosa</name>
    <dbReference type="NCBI Taxonomy" id="48698"/>
    <lineage>
        <taxon>Eukaryota</taxon>
        <taxon>Metazoa</taxon>
        <taxon>Chordata</taxon>
        <taxon>Craniata</taxon>
        <taxon>Vertebrata</taxon>
        <taxon>Euteleostomi</taxon>
        <taxon>Actinopterygii</taxon>
        <taxon>Neopterygii</taxon>
        <taxon>Teleostei</taxon>
        <taxon>Neoteleostei</taxon>
        <taxon>Acanthomorphata</taxon>
        <taxon>Ovalentaria</taxon>
        <taxon>Atherinomorphae</taxon>
        <taxon>Cyprinodontiformes</taxon>
        <taxon>Poeciliidae</taxon>
        <taxon>Poeciliinae</taxon>
        <taxon>Poecilia</taxon>
    </lineage>
</organism>
<evidence type="ECO:0000256" key="1">
    <source>
        <dbReference type="SAM" id="MobiDB-lite"/>
    </source>
</evidence>
<feature type="region of interest" description="Disordered" evidence="1">
    <location>
        <begin position="176"/>
        <end position="213"/>
    </location>
</feature>
<feature type="chain" id="PRO_5001920718" description="Immunoglobulin V-set domain-containing protein" evidence="3">
    <location>
        <begin position="20"/>
        <end position="241"/>
    </location>
</feature>
<dbReference type="InterPro" id="IPR013783">
    <property type="entry name" value="Ig-like_fold"/>
</dbReference>
<feature type="transmembrane region" description="Helical" evidence="2">
    <location>
        <begin position="145"/>
        <end position="168"/>
    </location>
</feature>
<dbReference type="SUPFAM" id="SSF48726">
    <property type="entry name" value="Immunoglobulin"/>
    <property type="match status" value="1"/>
</dbReference>
<dbReference type="GeneTree" id="ENSGT01030000237991"/>
<accession>A0A096LYY3</accession>
<keyword evidence="3" id="KW-0732">Signal</keyword>
<keyword evidence="2" id="KW-1133">Transmembrane helix</keyword>
<reference evidence="4" key="2">
    <citation type="submission" date="2025-08" db="UniProtKB">
        <authorList>
            <consortium name="Ensembl"/>
        </authorList>
    </citation>
    <scope>IDENTIFICATION</scope>
</reference>
<keyword evidence="2" id="KW-0472">Membrane</keyword>
<dbReference type="eggNOG" id="ENOG502S9F9">
    <property type="taxonomic scope" value="Eukaryota"/>
</dbReference>
<evidence type="ECO:0000256" key="2">
    <source>
        <dbReference type="SAM" id="Phobius"/>
    </source>
</evidence>
<evidence type="ECO:0000256" key="3">
    <source>
        <dbReference type="SAM" id="SignalP"/>
    </source>
</evidence>